<proteinExistence type="predicted"/>
<sequence length="100" mass="11899">MKAKQAKVSVETAREVSSDKTLRNKAERERRLREKNSNNTKKFIEERKSAALKQSKERERLKKIHEKQLHDLQREIDHGLELYNTAELEYKLCAKLECFV</sequence>
<dbReference type="SUPFAM" id="SSF69989">
    <property type="entry name" value="C-terminal domain of PLC-beta"/>
    <property type="match status" value="1"/>
</dbReference>
<feature type="region of interest" description="Disordered" evidence="1">
    <location>
        <begin position="1"/>
        <end position="40"/>
    </location>
</feature>
<dbReference type="InterPro" id="IPR042531">
    <property type="entry name" value="PLC-beta_C_sf"/>
</dbReference>
<feature type="compositionally biased region" description="Basic and acidic residues" evidence="1">
    <location>
        <begin position="12"/>
        <end position="40"/>
    </location>
</feature>
<gene>
    <name evidence="2" type="ORF">HPB48_012813</name>
</gene>
<comment type="caution">
    <text evidence="2">The sequence shown here is derived from an EMBL/GenBank/DDBJ whole genome shotgun (WGS) entry which is preliminary data.</text>
</comment>
<dbReference type="OrthoDB" id="6425934at2759"/>
<evidence type="ECO:0000313" key="3">
    <source>
        <dbReference type="Proteomes" id="UP000821853"/>
    </source>
</evidence>
<evidence type="ECO:0000313" key="2">
    <source>
        <dbReference type="EMBL" id="KAH9359665.1"/>
    </source>
</evidence>
<dbReference type="Gene3D" id="1.20.1230.10">
    <property type="entry name" value="Phospholipase C beta, distal C-terminal domain"/>
    <property type="match status" value="1"/>
</dbReference>
<keyword evidence="3" id="KW-1185">Reference proteome</keyword>
<dbReference type="OMA" id="RKIHEAQ"/>
<reference evidence="2 3" key="1">
    <citation type="journal article" date="2020" name="Cell">
        <title>Large-Scale Comparative Analyses of Tick Genomes Elucidate Their Genetic Diversity and Vector Capacities.</title>
        <authorList>
            <consortium name="Tick Genome and Microbiome Consortium (TIGMIC)"/>
            <person name="Jia N."/>
            <person name="Wang J."/>
            <person name="Shi W."/>
            <person name="Du L."/>
            <person name="Sun Y."/>
            <person name="Zhan W."/>
            <person name="Jiang J.F."/>
            <person name="Wang Q."/>
            <person name="Zhang B."/>
            <person name="Ji P."/>
            <person name="Bell-Sakyi L."/>
            <person name="Cui X.M."/>
            <person name="Yuan T.T."/>
            <person name="Jiang B.G."/>
            <person name="Yang W.F."/>
            <person name="Lam T.T."/>
            <person name="Chang Q.C."/>
            <person name="Ding S.J."/>
            <person name="Wang X.J."/>
            <person name="Zhu J.G."/>
            <person name="Ruan X.D."/>
            <person name="Zhao L."/>
            <person name="Wei J.T."/>
            <person name="Ye R.Z."/>
            <person name="Que T.C."/>
            <person name="Du C.H."/>
            <person name="Zhou Y.H."/>
            <person name="Cheng J.X."/>
            <person name="Dai P.F."/>
            <person name="Guo W.B."/>
            <person name="Han X.H."/>
            <person name="Huang E.J."/>
            <person name="Li L.F."/>
            <person name="Wei W."/>
            <person name="Gao Y.C."/>
            <person name="Liu J.Z."/>
            <person name="Shao H.Z."/>
            <person name="Wang X."/>
            <person name="Wang C.C."/>
            <person name="Yang T.C."/>
            <person name="Huo Q.B."/>
            <person name="Li W."/>
            <person name="Chen H.Y."/>
            <person name="Chen S.E."/>
            <person name="Zhou L.G."/>
            <person name="Ni X.B."/>
            <person name="Tian J.H."/>
            <person name="Sheng Y."/>
            <person name="Liu T."/>
            <person name="Pan Y.S."/>
            <person name="Xia L.Y."/>
            <person name="Li J."/>
            <person name="Zhao F."/>
            <person name="Cao W.C."/>
        </authorList>
    </citation>
    <scope>NUCLEOTIDE SEQUENCE [LARGE SCALE GENOMIC DNA]</scope>
    <source>
        <strain evidence="2">HaeL-2018</strain>
    </source>
</reference>
<dbReference type="EMBL" id="JABSTR010000001">
    <property type="protein sequence ID" value="KAH9359665.1"/>
    <property type="molecule type" value="Genomic_DNA"/>
</dbReference>
<evidence type="ECO:0000256" key="1">
    <source>
        <dbReference type="SAM" id="MobiDB-lite"/>
    </source>
</evidence>
<dbReference type="Proteomes" id="UP000821853">
    <property type="component" value="Chromosome 1"/>
</dbReference>
<name>A0A9J6FB45_HAELO</name>
<accession>A0A9J6FB45</accession>
<protein>
    <submittedName>
        <fullName evidence="2">Uncharacterized protein</fullName>
    </submittedName>
</protein>
<dbReference type="VEuPathDB" id="VectorBase:HLOH_045652"/>
<organism evidence="2 3">
    <name type="scientific">Haemaphysalis longicornis</name>
    <name type="common">Bush tick</name>
    <dbReference type="NCBI Taxonomy" id="44386"/>
    <lineage>
        <taxon>Eukaryota</taxon>
        <taxon>Metazoa</taxon>
        <taxon>Ecdysozoa</taxon>
        <taxon>Arthropoda</taxon>
        <taxon>Chelicerata</taxon>
        <taxon>Arachnida</taxon>
        <taxon>Acari</taxon>
        <taxon>Parasitiformes</taxon>
        <taxon>Ixodida</taxon>
        <taxon>Ixodoidea</taxon>
        <taxon>Ixodidae</taxon>
        <taxon>Haemaphysalinae</taxon>
        <taxon>Haemaphysalis</taxon>
    </lineage>
</organism>
<dbReference type="AlphaFoldDB" id="A0A9J6FB45"/>